<gene>
    <name evidence="2" type="ORF">RT717_07145</name>
</gene>
<evidence type="ECO:0000256" key="1">
    <source>
        <dbReference type="SAM" id="MobiDB-lite"/>
    </source>
</evidence>
<evidence type="ECO:0000313" key="3">
    <source>
        <dbReference type="Proteomes" id="UP001302349"/>
    </source>
</evidence>
<name>A0ABZ0IV75_9BACT</name>
<dbReference type="Proteomes" id="UP001302349">
    <property type="component" value="Chromosome"/>
</dbReference>
<reference evidence="2 3" key="1">
    <citation type="journal article" date="2023" name="Microbiol. Resour. Announc.">
        <title>Complete Genome Sequence of Imperialibacter roseus strain P4T.</title>
        <authorList>
            <person name="Tizabi D.R."/>
            <person name="Bachvaroff T."/>
            <person name="Hill R.T."/>
        </authorList>
    </citation>
    <scope>NUCLEOTIDE SEQUENCE [LARGE SCALE GENOMIC DNA]</scope>
    <source>
        <strain evidence="2 3">P4T</strain>
    </source>
</reference>
<protein>
    <submittedName>
        <fullName evidence="2">DUF2188 domain-containing protein</fullName>
    </submittedName>
</protein>
<organism evidence="2 3">
    <name type="scientific">Imperialibacter roseus</name>
    <dbReference type="NCBI Taxonomy" id="1324217"/>
    <lineage>
        <taxon>Bacteria</taxon>
        <taxon>Pseudomonadati</taxon>
        <taxon>Bacteroidota</taxon>
        <taxon>Cytophagia</taxon>
        <taxon>Cytophagales</taxon>
        <taxon>Flammeovirgaceae</taxon>
        <taxon>Imperialibacter</taxon>
    </lineage>
</organism>
<dbReference type="RefSeq" id="WP_317491053.1">
    <property type="nucleotide sequence ID" value="NZ_CP136051.1"/>
</dbReference>
<dbReference type="InterPro" id="IPR018691">
    <property type="entry name" value="DUF2188"/>
</dbReference>
<feature type="region of interest" description="Disordered" evidence="1">
    <location>
        <begin position="1"/>
        <end position="79"/>
    </location>
</feature>
<feature type="compositionally biased region" description="Low complexity" evidence="1">
    <location>
        <begin position="14"/>
        <end position="28"/>
    </location>
</feature>
<proteinExistence type="predicted"/>
<dbReference type="Pfam" id="PF09954">
    <property type="entry name" value="DUF2188"/>
    <property type="match status" value="1"/>
</dbReference>
<dbReference type="EMBL" id="CP136051">
    <property type="protein sequence ID" value="WOK08412.1"/>
    <property type="molecule type" value="Genomic_DNA"/>
</dbReference>
<sequence>MARKSNHVVPSTQKGGWAVKKSGSAKSSKSFDNKVKAVEYGKQLSKKEHSELFIHRKDGTIQNRNSYGNDPFPPKDRKH</sequence>
<feature type="compositionally biased region" description="Basic and acidic residues" evidence="1">
    <location>
        <begin position="29"/>
        <end position="59"/>
    </location>
</feature>
<keyword evidence="3" id="KW-1185">Reference proteome</keyword>
<accession>A0ABZ0IV75</accession>
<evidence type="ECO:0000313" key="2">
    <source>
        <dbReference type="EMBL" id="WOK08412.1"/>
    </source>
</evidence>